<organism evidence="1 2">
    <name type="scientific">Aquarana catesbeiana</name>
    <name type="common">American bullfrog</name>
    <name type="synonym">Rana catesbeiana</name>
    <dbReference type="NCBI Taxonomy" id="8400"/>
    <lineage>
        <taxon>Eukaryota</taxon>
        <taxon>Metazoa</taxon>
        <taxon>Chordata</taxon>
        <taxon>Craniata</taxon>
        <taxon>Vertebrata</taxon>
        <taxon>Euteleostomi</taxon>
        <taxon>Amphibia</taxon>
        <taxon>Batrachia</taxon>
        <taxon>Anura</taxon>
        <taxon>Neobatrachia</taxon>
        <taxon>Ranoidea</taxon>
        <taxon>Ranidae</taxon>
        <taxon>Aquarana</taxon>
    </lineage>
</organism>
<dbReference type="AlphaFoldDB" id="A0A2G9Q6S8"/>
<keyword evidence="2" id="KW-1185">Reference proteome</keyword>
<proteinExistence type="predicted"/>
<gene>
    <name evidence="1" type="ORF">AB205_0027110</name>
</gene>
<evidence type="ECO:0000313" key="2">
    <source>
        <dbReference type="Proteomes" id="UP000228934"/>
    </source>
</evidence>
<sequence length="46" mass="5207">MFHIPISAIIYLCAKYTYFFLDIGEKRLGGHSSSEETTDPPTSGRR</sequence>
<protein>
    <submittedName>
        <fullName evidence="1">Uncharacterized protein</fullName>
    </submittedName>
</protein>
<name>A0A2G9Q6S8_AQUCT</name>
<evidence type="ECO:0000313" key="1">
    <source>
        <dbReference type="EMBL" id="PIO10743.1"/>
    </source>
</evidence>
<reference evidence="2" key="1">
    <citation type="journal article" date="2017" name="Nat. Commun.">
        <title>The North American bullfrog draft genome provides insight into hormonal regulation of long noncoding RNA.</title>
        <authorList>
            <person name="Hammond S.A."/>
            <person name="Warren R.L."/>
            <person name="Vandervalk B.P."/>
            <person name="Kucuk E."/>
            <person name="Khan H."/>
            <person name="Gibb E.A."/>
            <person name="Pandoh P."/>
            <person name="Kirk H."/>
            <person name="Zhao Y."/>
            <person name="Jones M."/>
            <person name="Mungall A.J."/>
            <person name="Coope R."/>
            <person name="Pleasance S."/>
            <person name="Moore R.A."/>
            <person name="Holt R.A."/>
            <person name="Round J.M."/>
            <person name="Ohora S."/>
            <person name="Walle B.V."/>
            <person name="Veldhoen N."/>
            <person name="Helbing C.C."/>
            <person name="Birol I."/>
        </authorList>
    </citation>
    <scope>NUCLEOTIDE SEQUENCE [LARGE SCALE GENOMIC DNA]</scope>
</reference>
<accession>A0A2G9Q6S8</accession>
<dbReference type="EMBL" id="KZ368942">
    <property type="protein sequence ID" value="PIO10743.1"/>
    <property type="molecule type" value="Genomic_DNA"/>
</dbReference>
<dbReference type="Proteomes" id="UP000228934">
    <property type="component" value="Unassembled WGS sequence"/>
</dbReference>